<evidence type="ECO:0000256" key="2">
    <source>
        <dbReference type="ARBA" id="ARBA00008370"/>
    </source>
</evidence>
<keyword evidence="5" id="KW-1133">Transmembrane helix</keyword>
<sequence>MSSQRQRMSFAAYSVPFVLFILGGWWGLAQVVDSKRQLQNATRGLDLVEELDPLERMRRRYGLQDGAGATGSYMAPHRQPARRELPSLEAELEDIKAKVDIYEFDYKPVPRPTEDQ</sequence>
<organism evidence="8 9">
    <name type="scientific">Volvox africanus</name>
    <dbReference type="NCBI Taxonomy" id="51714"/>
    <lineage>
        <taxon>Eukaryota</taxon>
        <taxon>Viridiplantae</taxon>
        <taxon>Chlorophyta</taxon>
        <taxon>core chlorophytes</taxon>
        <taxon>Chlorophyceae</taxon>
        <taxon>CS clade</taxon>
        <taxon>Chlamydomonadales</taxon>
        <taxon>Volvocaceae</taxon>
        <taxon>Volvox</taxon>
    </lineage>
</organism>
<evidence type="ECO:0000256" key="5">
    <source>
        <dbReference type="ARBA" id="ARBA00022989"/>
    </source>
</evidence>
<accession>A0ABQ5SB27</accession>
<keyword evidence="9" id="KW-1185">Reference proteome</keyword>
<keyword evidence="6" id="KW-0496">Mitochondrion</keyword>
<dbReference type="Proteomes" id="UP001165090">
    <property type="component" value="Unassembled WGS sequence"/>
</dbReference>
<dbReference type="EMBL" id="BSDZ01000042">
    <property type="protein sequence ID" value="GLI66821.1"/>
    <property type="molecule type" value="Genomic_DNA"/>
</dbReference>
<keyword evidence="7" id="KW-0472">Membrane</keyword>
<evidence type="ECO:0000256" key="3">
    <source>
        <dbReference type="ARBA" id="ARBA00022692"/>
    </source>
</evidence>
<comment type="similarity">
    <text evidence="2">Belongs to the COX16 family.</text>
</comment>
<keyword evidence="3" id="KW-0812">Transmembrane</keyword>
<gene>
    <name evidence="8" type="ORF">VaNZ11_010773</name>
</gene>
<dbReference type="Pfam" id="PF14138">
    <property type="entry name" value="COX16"/>
    <property type="match status" value="1"/>
</dbReference>
<reference evidence="8 9" key="1">
    <citation type="journal article" date="2023" name="IScience">
        <title>Expanded male sex-determining region conserved during the evolution of homothallism in the green alga Volvox.</title>
        <authorList>
            <person name="Yamamoto K."/>
            <person name="Matsuzaki R."/>
            <person name="Mahakham W."/>
            <person name="Heman W."/>
            <person name="Sekimoto H."/>
            <person name="Kawachi M."/>
            <person name="Minakuchi Y."/>
            <person name="Toyoda A."/>
            <person name="Nozaki H."/>
        </authorList>
    </citation>
    <scope>NUCLEOTIDE SEQUENCE [LARGE SCALE GENOMIC DNA]</scope>
    <source>
        <strain evidence="8 9">NIES-4468</strain>
    </source>
</reference>
<evidence type="ECO:0000256" key="6">
    <source>
        <dbReference type="ARBA" id="ARBA00023128"/>
    </source>
</evidence>
<evidence type="ECO:0000313" key="8">
    <source>
        <dbReference type="EMBL" id="GLI66821.1"/>
    </source>
</evidence>
<dbReference type="InterPro" id="IPR020164">
    <property type="entry name" value="Cyt_c_Oxase_assmbl_COX16"/>
</dbReference>
<evidence type="ECO:0000256" key="1">
    <source>
        <dbReference type="ARBA" id="ARBA00004434"/>
    </source>
</evidence>
<evidence type="ECO:0000313" key="9">
    <source>
        <dbReference type="Proteomes" id="UP001165090"/>
    </source>
</evidence>
<name>A0ABQ5SB27_9CHLO</name>
<evidence type="ECO:0000256" key="7">
    <source>
        <dbReference type="ARBA" id="ARBA00023136"/>
    </source>
</evidence>
<comment type="subcellular location">
    <subcellularLocation>
        <location evidence="1">Mitochondrion inner membrane</location>
        <topology evidence="1">Single-pass membrane protein</topology>
    </subcellularLocation>
</comment>
<comment type="caution">
    <text evidence="8">The sequence shown here is derived from an EMBL/GenBank/DDBJ whole genome shotgun (WGS) entry which is preliminary data.</text>
</comment>
<evidence type="ECO:0000256" key="4">
    <source>
        <dbReference type="ARBA" id="ARBA00022792"/>
    </source>
</evidence>
<protein>
    <submittedName>
        <fullName evidence="8">Uncharacterized protein</fullName>
    </submittedName>
</protein>
<proteinExistence type="inferred from homology"/>
<keyword evidence="4" id="KW-0999">Mitochondrion inner membrane</keyword>